<keyword evidence="6" id="KW-0067">ATP-binding</keyword>
<dbReference type="InterPro" id="IPR006083">
    <property type="entry name" value="PRK/URK"/>
</dbReference>
<dbReference type="EMBL" id="FNYE01000011">
    <property type="protein sequence ID" value="SEJ44769.1"/>
    <property type="molecule type" value="Genomic_DNA"/>
</dbReference>
<reference evidence="11" key="1">
    <citation type="submission" date="2016-10" db="EMBL/GenBank/DDBJ databases">
        <authorList>
            <person name="Varghese N."/>
            <person name="Submissions S."/>
        </authorList>
    </citation>
    <scope>NUCLEOTIDE SEQUENCE [LARGE SCALE GENOMIC DNA]</scope>
    <source>
        <strain evidence="11">LMG 26031</strain>
    </source>
</reference>
<keyword evidence="4" id="KW-0547">Nucleotide-binding</keyword>
<comment type="similarity">
    <text evidence="1 8">Belongs to the phosphoribulokinase family.</text>
</comment>
<name>A0A1H6YU43_9BURK</name>
<dbReference type="InterPro" id="IPR006082">
    <property type="entry name" value="PRK"/>
</dbReference>
<dbReference type="GO" id="GO:0008974">
    <property type="term" value="F:phosphoribulokinase activity"/>
    <property type="evidence" value="ECO:0007669"/>
    <property type="project" value="UniProtKB-EC"/>
</dbReference>
<dbReference type="Proteomes" id="UP000198866">
    <property type="component" value="Unassembled WGS sequence"/>
</dbReference>
<dbReference type="AlphaFoldDB" id="A0A1H6YU43"/>
<dbReference type="OrthoDB" id="9773443at2"/>
<evidence type="ECO:0000256" key="6">
    <source>
        <dbReference type="ARBA" id="ARBA00022840"/>
    </source>
</evidence>
<protein>
    <recommendedName>
        <fullName evidence="2 8">Phosphoribulokinase</fullName>
        <ecNumber evidence="2 8">2.7.1.19</ecNumber>
    </recommendedName>
</protein>
<accession>A0A1H6YU43</accession>
<dbReference type="SUPFAM" id="SSF52540">
    <property type="entry name" value="P-loop containing nucleoside triphosphate hydrolases"/>
    <property type="match status" value="1"/>
</dbReference>
<evidence type="ECO:0000313" key="11">
    <source>
        <dbReference type="Proteomes" id="UP000198866"/>
    </source>
</evidence>
<organism evidence="10 11">
    <name type="scientific">Paraburkholderia diazotrophica</name>
    <dbReference type="NCBI Taxonomy" id="667676"/>
    <lineage>
        <taxon>Bacteria</taxon>
        <taxon>Pseudomonadati</taxon>
        <taxon>Pseudomonadota</taxon>
        <taxon>Betaproteobacteria</taxon>
        <taxon>Burkholderiales</taxon>
        <taxon>Burkholderiaceae</taxon>
        <taxon>Paraburkholderia</taxon>
    </lineage>
</organism>
<feature type="domain" description="Phosphoribulokinase/uridine kinase" evidence="9">
    <location>
        <begin position="7"/>
        <end position="215"/>
    </location>
</feature>
<dbReference type="NCBIfam" id="NF011997">
    <property type="entry name" value="PRK15453.1"/>
    <property type="match status" value="1"/>
</dbReference>
<evidence type="ECO:0000256" key="2">
    <source>
        <dbReference type="ARBA" id="ARBA00012042"/>
    </source>
</evidence>
<evidence type="ECO:0000256" key="4">
    <source>
        <dbReference type="ARBA" id="ARBA00022741"/>
    </source>
</evidence>
<dbReference type="InterPro" id="IPR027417">
    <property type="entry name" value="P-loop_NTPase"/>
</dbReference>
<dbReference type="GO" id="GO:0005975">
    <property type="term" value="P:carbohydrate metabolic process"/>
    <property type="evidence" value="ECO:0007669"/>
    <property type="project" value="InterPro"/>
</dbReference>
<dbReference type="STRING" id="667676.SAMN05192539_101168"/>
<dbReference type="Gene3D" id="3.40.50.300">
    <property type="entry name" value="P-loop containing nucleotide triphosphate hydrolases"/>
    <property type="match status" value="1"/>
</dbReference>
<keyword evidence="3" id="KW-0808">Transferase</keyword>
<gene>
    <name evidence="10" type="ORF">SAMN05192539_101168</name>
</gene>
<dbReference type="PRINTS" id="PR00478">
    <property type="entry name" value="PHRIBLKINASE"/>
</dbReference>
<dbReference type="Pfam" id="PF00485">
    <property type="entry name" value="PRK"/>
    <property type="match status" value="1"/>
</dbReference>
<dbReference type="EC" id="2.7.1.19" evidence="2 8"/>
<keyword evidence="5 10" id="KW-0418">Kinase</keyword>
<evidence type="ECO:0000259" key="9">
    <source>
        <dbReference type="Pfam" id="PF00485"/>
    </source>
</evidence>
<keyword evidence="11" id="KW-1185">Reference proteome</keyword>
<evidence type="ECO:0000256" key="7">
    <source>
        <dbReference type="ARBA" id="ARBA00047663"/>
    </source>
</evidence>
<comment type="catalytic activity">
    <reaction evidence="7 8">
        <text>D-ribulose 5-phosphate + ATP = D-ribulose 1,5-bisphosphate + ADP + H(+)</text>
        <dbReference type="Rhea" id="RHEA:19365"/>
        <dbReference type="ChEBI" id="CHEBI:15378"/>
        <dbReference type="ChEBI" id="CHEBI:30616"/>
        <dbReference type="ChEBI" id="CHEBI:57870"/>
        <dbReference type="ChEBI" id="CHEBI:58121"/>
        <dbReference type="ChEBI" id="CHEBI:456216"/>
        <dbReference type="EC" id="2.7.1.19"/>
    </reaction>
</comment>
<dbReference type="PROSITE" id="PS00567">
    <property type="entry name" value="PHOSPHORIBULOKINASE"/>
    <property type="match status" value="1"/>
</dbReference>
<evidence type="ECO:0000256" key="5">
    <source>
        <dbReference type="ARBA" id="ARBA00022777"/>
    </source>
</evidence>
<evidence type="ECO:0000256" key="1">
    <source>
        <dbReference type="ARBA" id="ARBA00009719"/>
    </source>
</evidence>
<proteinExistence type="inferred from homology"/>
<sequence length="292" mass="32774">MSTKHPIVAITGSSGAGTTTITRSFQHIFRREKVKAAIIEGDSFHAFDRQQMRQKLKEAEETGDQHFSHFGPEGNLFEELEQLFSTYGSTGTGKSRKYLHDEAEGAAHGQPPGTFTAWADVDEGTDLLFYEGLHGAVVTNRVNVAQHADLLVGVVPIINLEWIQKLHRDKNMRGYSQEAVVDTILRRMPDYVSYICPQFSRTHVNFQRVPVVDTSNPFTSRDIPSLDESMLVIRFANPKGIDFPYLLSMLHDSYMSRPNTIVCPGGKMGLAIQLIFTPMILRLMGNREQATM</sequence>
<evidence type="ECO:0000313" key="10">
    <source>
        <dbReference type="EMBL" id="SEJ44769.1"/>
    </source>
</evidence>
<evidence type="ECO:0000256" key="3">
    <source>
        <dbReference type="ARBA" id="ARBA00022679"/>
    </source>
</evidence>
<dbReference type="GO" id="GO:0005524">
    <property type="term" value="F:ATP binding"/>
    <property type="evidence" value="ECO:0007669"/>
    <property type="project" value="UniProtKB-KW"/>
</dbReference>
<dbReference type="RefSeq" id="WP_090866665.1">
    <property type="nucleotide sequence ID" value="NZ_FNYE01000011.1"/>
</dbReference>
<evidence type="ECO:0000256" key="8">
    <source>
        <dbReference type="RuleBase" id="RU004082"/>
    </source>
</evidence>